<dbReference type="InterPro" id="IPR001806">
    <property type="entry name" value="Small_GTPase"/>
</dbReference>
<dbReference type="SMART" id="SM00175">
    <property type="entry name" value="RAB"/>
    <property type="match status" value="1"/>
</dbReference>
<dbReference type="GO" id="GO:0007165">
    <property type="term" value="P:signal transduction"/>
    <property type="evidence" value="ECO:0007669"/>
    <property type="project" value="InterPro"/>
</dbReference>
<sequence>MSGTDDNEPHAEVVFLGGARVGKTTLVHRILQIPTSAALEGKYKPTIEDSFVRQFLVGDSSCRLRLVDTSGSYAFPAMQRLWVKRASAIILVCSRDDPNSLEHIRGVIDHIQEERRNDLRHLLLVLVVNKCDLHMKDWTVSDEEIEMLADKYEIPYNSIVFASAYTEMGVTQLMKTLWKQNEESGTHKIHFDSRSKVPQPNRRFSAFAVLFRSSQTNKPETTKSNGQHSGRAHTGSFSDSLLPGTRRLQSASSGSPGWWVKTFKKNKNDTKFKFDSPPTVIEMNCTIS</sequence>
<comment type="caution">
    <text evidence="4">The sequence shown here is derived from an EMBL/GenBank/DDBJ whole genome shotgun (WGS) entry which is preliminary data.</text>
</comment>
<evidence type="ECO:0000313" key="5">
    <source>
        <dbReference type="Proteomes" id="UP000748531"/>
    </source>
</evidence>
<dbReference type="Gene3D" id="3.40.50.300">
    <property type="entry name" value="P-loop containing nucleotide triphosphate hydrolases"/>
    <property type="match status" value="1"/>
</dbReference>
<dbReference type="GO" id="GO:0016020">
    <property type="term" value="C:membrane"/>
    <property type="evidence" value="ECO:0007669"/>
    <property type="project" value="InterPro"/>
</dbReference>
<keyword evidence="1" id="KW-0547">Nucleotide-binding</keyword>
<proteinExistence type="predicted"/>
<dbReference type="GO" id="GO:0003924">
    <property type="term" value="F:GTPase activity"/>
    <property type="evidence" value="ECO:0007669"/>
    <property type="project" value="InterPro"/>
</dbReference>
<dbReference type="InterPro" id="IPR005225">
    <property type="entry name" value="Small_GTP-bd"/>
</dbReference>
<dbReference type="InterPro" id="IPR020849">
    <property type="entry name" value="Small_GTPase_Ras-type"/>
</dbReference>
<dbReference type="Proteomes" id="UP000748531">
    <property type="component" value="Unassembled WGS sequence"/>
</dbReference>
<dbReference type="NCBIfam" id="TIGR00231">
    <property type="entry name" value="small_GTP"/>
    <property type="match status" value="1"/>
</dbReference>
<evidence type="ECO:0000256" key="3">
    <source>
        <dbReference type="SAM" id="MobiDB-lite"/>
    </source>
</evidence>
<dbReference type="EMBL" id="LUCH01017202">
    <property type="protein sequence ID" value="KAF5395243.1"/>
    <property type="molecule type" value="Genomic_DNA"/>
</dbReference>
<dbReference type="PROSITE" id="PS51419">
    <property type="entry name" value="RAB"/>
    <property type="match status" value="1"/>
</dbReference>
<keyword evidence="2" id="KW-0342">GTP-binding</keyword>
<reference evidence="4" key="1">
    <citation type="submission" date="2019-05" db="EMBL/GenBank/DDBJ databases">
        <title>Annotation for the trematode Paragonimus heterotremus.</title>
        <authorList>
            <person name="Choi Y.-J."/>
        </authorList>
    </citation>
    <scope>NUCLEOTIDE SEQUENCE</scope>
    <source>
        <strain evidence="4">LC</strain>
    </source>
</reference>
<evidence type="ECO:0000313" key="4">
    <source>
        <dbReference type="EMBL" id="KAF5395243.1"/>
    </source>
</evidence>
<evidence type="ECO:0000256" key="2">
    <source>
        <dbReference type="ARBA" id="ARBA00023134"/>
    </source>
</evidence>
<gene>
    <name evidence="4" type="ORF">PHET_03939</name>
</gene>
<feature type="compositionally biased region" description="Polar residues" evidence="3">
    <location>
        <begin position="216"/>
        <end position="228"/>
    </location>
</feature>
<dbReference type="Pfam" id="PF00071">
    <property type="entry name" value="Ras"/>
    <property type="match status" value="1"/>
</dbReference>
<dbReference type="SMART" id="SM00173">
    <property type="entry name" value="RAS"/>
    <property type="match status" value="1"/>
</dbReference>
<protein>
    <submittedName>
        <fullName evidence="4">GTP-binding protein Di-Ras2</fullName>
    </submittedName>
</protein>
<dbReference type="AlphaFoldDB" id="A0A8J4WDC5"/>
<dbReference type="InterPro" id="IPR027417">
    <property type="entry name" value="P-loop_NTPase"/>
</dbReference>
<keyword evidence="5" id="KW-1185">Reference proteome</keyword>
<dbReference type="SUPFAM" id="SSF52540">
    <property type="entry name" value="P-loop containing nucleoside triphosphate hydrolases"/>
    <property type="match status" value="1"/>
</dbReference>
<organism evidence="4 5">
    <name type="scientific">Paragonimus heterotremus</name>
    <dbReference type="NCBI Taxonomy" id="100268"/>
    <lineage>
        <taxon>Eukaryota</taxon>
        <taxon>Metazoa</taxon>
        <taxon>Spiralia</taxon>
        <taxon>Lophotrochozoa</taxon>
        <taxon>Platyhelminthes</taxon>
        <taxon>Trematoda</taxon>
        <taxon>Digenea</taxon>
        <taxon>Plagiorchiida</taxon>
        <taxon>Troglotremata</taxon>
        <taxon>Troglotrematidae</taxon>
        <taxon>Paragonimus</taxon>
    </lineage>
</organism>
<dbReference type="PROSITE" id="PS51421">
    <property type="entry name" value="RAS"/>
    <property type="match status" value="1"/>
</dbReference>
<feature type="region of interest" description="Disordered" evidence="3">
    <location>
        <begin position="216"/>
        <end position="256"/>
    </location>
</feature>
<dbReference type="OrthoDB" id="265044at2759"/>
<accession>A0A8J4WDC5</accession>
<evidence type="ECO:0000256" key="1">
    <source>
        <dbReference type="ARBA" id="ARBA00022741"/>
    </source>
</evidence>
<dbReference type="GO" id="GO:0005525">
    <property type="term" value="F:GTP binding"/>
    <property type="evidence" value="ECO:0007669"/>
    <property type="project" value="UniProtKB-KW"/>
</dbReference>
<name>A0A8J4WDC5_9TREM</name>
<dbReference type="PRINTS" id="PR00449">
    <property type="entry name" value="RASTRNSFRMNG"/>
</dbReference>
<dbReference type="PANTHER" id="PTHR24070">
    <property type="entry name" value="RAS, DI-RAS, AND RHEB FAMILY MEMBERS OF SMALL GTPASE SUPERFAMILY"/>
    <property type="match status" value="1"/>
</dbReference>